<feature type="region of interest" description="Disordered" evidence="1">
    <location>
        <begin position="639"/>
        <end position="667"/>
    </location>
</feature>
<dbReference type="GO" id="GO:0019005">
    <property type="term" value="C:SCF ubiquitin ligase complex"/>
    <property type="evidence" value="ECO:0007669"/>
    <property type="project" value="TreeGrafter"/>
</dbReference>
<dbReference type="Proteomes" id="UP000791440">
    <property type="component" value="Unassembled WGS sequence"/>
</dbReference>
<comment type="caution">
    <text evidence="3">The sequence shown here is derived from an EMBL/GenBank/DDBJ whole genome shotgun (WGS) entry which is preliminary data.</text>
</comment>
<feature type="region of interest" description="Disordered" evidence="1">
    <location>
        <begin position="688"/>
        <end position="724"/>
    </location>
</feature>
<feature type="compositionally biased region" description="Pro residues" evidence="1">
    <location>
        <begin position="1059"/>
        <end position="1086"/>
    </location>
</feature>
<dbReference type="InterPro" id="IPR001810">
    <property type="entry name" value="F-box_dom"/>
</dbReference>
<keyword evidence="4" id="KW-1185">Reference proteome</keyword>
<feature type="domain" description="F-box" evidence="2">
    <location>
        <begin position="91"/>
        <end position="130"/>
    </location>
</feature>
<evidence type="ECO:0000259" key="2">
    <source>
        <dbReference type="Pfam" id="PF12937"/>
    </source>
</evidence>
<organism evidence="3 4">
    <name type="scientific">Manduca sexta</name>
    <name type="common">Tobacco hawkmoth</name>
    <name type="synonym">Tobacco hornworm</name>
    <dbReference type="NCBI Taxonomy" id="7130"/>
    <lineage>
        <taxon>Eukaryota</taxon>
        <taxon>Metazoa</taxon>
        <taxon>Ecdysozoa</taxon>
        <taxon>Arthropoda</taxon>
        <taxon>Hexapoda</taxon>
        <taxon>Insecta</taxon>
        <taxon>Pterygota</taxon>
        <taxon>Neoptera</taxon>
        <taxon>Endopterygota</taxon>
        <taxon>Lepidoptera</taxon>
        <taxon>Glossata</taxon>
        <taxon>Ditrysia</taxon>
        <taxon>Bombycoidea</taxon>
        <taxon>Sphingidae</taxon>
        <taxon>Sphinginae</taxon>
        <taxon>Sphingini</taxon>
        <taxon>Manduca</taxon>
    </lineage>
</organism>
<proteinExistence type="predicted"/>
<dbReference type="GO" id="GO:0031146">
    <property type="term" value="P:SCF-dependent proteasomal ubiquitin-dependent protein catabolic process"/>
    <property type="evidence" value="ECO:0007669"/>
    <property type="project" value="TreeGrafter"/>
</dbReference>
<feature type="compositionally biased region" description="Basic and acidic residues" evidence="1">
    <location>
        <begin position="1097"/>
        <end position="1106"/>
    </location>
</feature>
<dbReference type="GO" id="GO:0005737">
    <property type="term" value="C:cytoplasm"/>
    <property type="evidence" value="ECO:0007669"/>
    <property type="project" value="TreeGrafter"/>
</dbReference>
<gene>
    <name evidence="3" type="ORF">O3G_MSEX009077</name>
</gene>
<reference evidence="3" key="2">
    <citation type="submission" date="2020-12" db="EMBL/GenBank/DDBJ databases">
        <authorList>
            <person name="Kanost M."/>
        </authorList>
    </citation>
    <scope>NUCLEOTIDE SEQUENCE</scope>
</reference>
<feature type="compositionally biased region" description="Pro residues" evidence="1">
    <location>
        <begin position="651"/>
        <end position="667"/>
    </location>
</feature>
<feature type="compositionally biased region" description="Basic and acidic residues" evidence="1">
    <location>
        <begin position="1029"/>
        <end position="1042"/>
    </location>
</feature>
<dbReference type="PANTHER" id="PTHR12874:SF9">
    <property type="entry name" value="F-BOX ONLY PROTEIN 48"/>
    <property type="match status" value="1"/>
</dbReference>
<dbReference type="PANTHER" id="PTHR12874">
    <property type="entry name" value="F-BOX ONLY PROTEIN 48-RELATED"/>
    <property type="match status" value="1"/>
</dbReference>
<evidence type="ECO:0000313" key="3">
    <source>
        <dbReference type="EMBL" id="KAG6455162.1"/>
    </source>
</evidence>
<evidence type="ECO:0000313" key="4">
    <source>
        <dbReference type="Proteomes" id="UP000791440"/>
    </source>
</evidence>
<dbReference type="EMBL" id="JH668484">
    <property type="protein sequence ID" value="KAG6455162.1"/>
    <property type="molecule type" value="Genomic_DNA"/>
</dbReference>
<feature type="region of interest" description="Disordered" evidence="1">
    <location>
        <begin position="876"/>
        <end position="898"/>
    </location>
</feature>
<accession>A0A921ZE45</accession>
<name>A0A921ZE45_MANSE</name>
<dbReference type="Pfam" id="PF12937">
    <property type="entry name" value="F-box-like"/>
    <property type="match status" value="1"/>
</dbReference>
<dbReference type="AlphaFoldDB" id="A0A921ZE45"/>
<sequence>MHIVLQLRTATWSMPPGRHAAGASRTRRNKKFTFDKRNCNSIHVVALRNSRRGYFCLVTWAAAGQLTRSTVPRGMGDEALWQSEQARCGVVLREVFLWLPGASLARAGATCRAWRRAAAEPALWRRLVLRTASPRAHDTLLATTENYEWREEFVCAHAQWKLTRTIPATAGGATLIHGALAPRDPWLALAADDASVTVWARGVGSTWRERWRHELREARGWASAARVLWAESGRRLLVAGPRALADVSSSWELLVLQFDDECHGREISRTRCSAGAAGCWAGPGGECYLALQTSVLAPGVACTAVWLNTATQETQSEYAGVTARLLRVYNEDGANILLARVLELPWSVLDAPPAGDDAAYYRATRVRTDNDDAPPTKNKQEGEWSHLRVLVLGWDSGRVGSGGRVCAWSLGAPQPPPVQATAAGSLRARYLAHRERMRAPPPDPPPPAEADVRALCTAPEAECTLPAPPLGLVAHPGGRCVWVNTADGQVWCMSVPALVPLRSLPPPLPRPAGPAPALYYAEPSATHHHVAAPAGALSGSACVWATLGDACAVLDARPAAPAAAALLLPGWPLSALILAGDAFHCYHGNRGGSSPPCLRDQLEYTAHDAADPASTIAGMTAHPMLRALARLTQHARVSGRNASASCSGADPPAPPPPCTPHPRPPCRARPERTVRALRVVCCPPASGQRPPCPPKEQTPSVTCTDTSKGKTSMHSGLPRLKGASVPLNCGSDSHGECGAGQDRVARRLALAKAVRRKDYECEAALPRDKVHTVPRAEYKLGCERECARATDGRDYSVPCECPERSQSCGPARTPPPPRCVELAPDDACRIETGAHLDPCAHRPRVLLQIDRSAPSSDTTKCEPCPSPRTLKSRIMESLKPRPDTGPNPMTSKGKGSPQCGRRYLHVSAQCLSNECAPYKVASVGKEKISGSLESMLQERAKLNEAGQGRAVCGASTKKRNCPSVEVGGQLELPVPSGARRVRVHVGMEDECGAPLVVGPEGAARGQCDAMSETKASWLSIKNIQKKFSGNKDDTVSKRKGCDQKTGPVPSNPCATPQKNPAPPAKLPPRNPCAPKPQKPEPWPPKSCPTNPCAPKKPQKEEKEKPKPVCRFLPLGLTAAPIP</sequence>
<feature type="region of interest" description="Disordered" evidence="1">
    <location>
        <begin position="1029"/>
        <end position="1109"/>
    </location>
</feature>
<feature type="compositionally biased region" description="Polar residues" evidence="1">
    <location>
        <begin position="697"/>
        <end position="714"/>
    </location>
</feature>
<reference evidence="3" key="1">
    <citation type="journal article" date="2016" name="Insect Biochem. Mol. Biol.">
        <title>Multifaceted biological insights from a draft genome sequence of the tobacco hornworm moth, Manduca sexta.</title>
        <authorList>
            <person name="Kanost M.R."/>
            <person name="Arrese E.L."/>
            <person name="Cao X."/>
            <person name="Chen Y.R."/>
            <person name="Chellapilla S."/>
            <person name="Goldsmith M.R."/>
            <person name="Grosse-Wilde E."/>
            <person name="Heckel D.G."/>
            <person name="Herndon N."/>
            <person name="Jiang H."/>
            <person name="Papanicolaou A."/>
            <person name="Qu J."/>
            <person name="Soulages J.L."/>
            <person name="Vogel H."/>
            <person name="Walters J."/>
            <person name="Waterhouse R.M."/>
            <person name="Ahn S.J."/>
            <person name="Almeida F.C."/>
            <person name="An C."/>
            <person name="Aqrawi P."/>
            <person name="Bretschneider A."/>
            <person name="Bryant W.B."/>
            <person name="Bucks S."/>
            <person name="Chao H."/>
            <person name="Chevignon G."/>
            <person name="Christen J.M."/>
            <person name="Clarke D.F."/>
            <person name="Dittmer N.T."/>
            <person name="Ferguson L.C.F."/>
            <person name="Garavelou S."/>
            <person name="Gordon K.H.J."/>
            <person name="Gunaratna R.T."/>
            <person name="Han Y."/>
            <person name="Hauser F."/>
            <person name="He Y."/>
            <person name="Heidel-Fischer H."/>
            <person name="Hirsh A."/>
            <person name="Hu Y."/>
            <person name="Jiang H."/>
            <person name="Kalra D."/>
            <person name="Klinner C."/>
            <person name="Konig C."/>
            <person name="Kovar C."/>
            <person name="Kroll A.R."/>
            <person name="Kuwar S.S."/>
            <person name="Lee S.L."/>
            <person name="Lehman R."/>
            <person name="Li K."/>
            <person name="Li Z."/>
            <person name="Liang H."/>
            <person name="Lovelace S."/>
            <person name="Lu Z."/>
            <person name="Mansfield J.H."/>
            <person name="McCulloch K.J."/>
            <person name="Mathew T."/>
            <person name="Morton B."/>
            <person name="Muzny D.M."/>
            <person name="Neunemann D."/>
            <person name="Ongeri F."/>
            <person name="Pauchet Y."/>
            <person name="Pu L.L."/>
            <person name="Pyrousis I."/>
            <person name="Rao X.J."/>
            <person name="Redding A."/>
            <person name="Roesel C."/>
            <person name="Sanchez-Gracia A."/>
            <person name="Schaack S."/>
            <person name="Shukla A."/>
            <person name="Tetreau G."/>
            <person name="Wang Y."/>
            <person name="Xiong G.H."/>
            <person name="Traut W."/>
            <person name="Walsh T.K."/>
            <person name="Worley K.C."/>
            <person name="Wu D."/>
            <person name="Wu W."/>
            <person name="Wu Y.Q."/>
            <person name="Zhang X."/>
            <person name="Zou Z."/>
            <person name="Zucker H."/>
            <person name="Briscoe A.D."/>
            <person name="Burmester T."/>
            <person name="Clem R.J."/>
            <person name="Feyereisen R."/>
            <person name="Grimmelikhuijzen C.J.P."/>
            <person name="Hamodrakas S.J."/>
            <person name="Hansson B.S."/>
            <person name="Huguet E."/>
            <person name="Jermiin L.S."/>
            <person name="Lan Q."/>
            <person name="Lehman H.K."/>
            <person name="Lorenzen M."/>
            <person name="Merzendorfer H."/>
            <person name="Michalopoulos I."/>
            <person name="Morton D.B."/>
            <person name="Muthukrishnan S."/>
            <person name="Oakeshott J.G."/>
            <person name="Palmer W."/>
            <person name="Park Y."/>
            <person name="Passarelli A.L."/>
            <person name="Rozas J."/>
            <person name="Schwartz L.M."/>
            <person name="Smith W."/>
            <person name="Southgate A."/>
            <person name="Vilcinskas A."/>
            <person name="Vogt R."/>
            <person name="Wang P."/>
            <person name="Werren J."/>
            <person name="Yu X.Q."/>
            <person name="Zhou J.J."/>
            <person name="Brown S.J."/>
            <person name="Scherer S.E."/>
            <person name="Richards S."/>
            <person name="Blissard G.W."/>
        </authorList>
    </citation>
    <scope>NUCLEOTIDE SEQUENCE</scope>
</reference>
<protein>
    <recommendedName>
        <fullName evidence="2">F-box domain-containing protein</fullName>
    </recommendedName>
</protein>
<evidence type="ECO:0000256" key="1">
    <source>
        <dbReference type="SAM" id="MobiDB-lite"/>
    </source>
</evidence>